<dbReference type="EMBL" id="DXGI01000286">
    <property type="protein sequence ID" value="HIW78975.1"/>
    <property type="molecule type" value="Genomic_DNA"/>
</dbReference>
<name>A0A9D1UA77_9BACT</name>
<evidence type="ECO:0000256" key="3">
    <source>
        <dbReference type="ARBA" id="ARBA00023163"/>
    </source>
</evidence>
<dbReference type="GO" id="GO:0003677">
    <property type="term" value="F:DNA binding"/>
    <property type="evidence" value="ECO:0007669"/>
    <property type="project" value="UniProtKB-UniRule"/>
</dbReference>
<dbReference type="Pfam" id="PF00440">
    <property type="entry name" value="TetR_N"/>
    <property type="match status" value="1"/>
</dbReference>
<reference evidence="6" key="1">
    <citation type="journal article" date="2021" name="PeerJ">
        <title>Extensive microbial diversity within the chicken gut microbiome revealed by metagenomics and culture.</title>
        <authorList>
            <person name="Gilroy R."/>
            <person name="Ravi A."/>
            <person name="Getino M."/>
            <person name="Pursley I."/>
            <person name="Horton D.L."/>
            <person name="Alikhan N.F."/>
            <person name="Baker D."/>
            <person name="Gharbi K."/>
            <person name="Hall N."/>
            <person name="Watson M."/>
            <person name="Adriaenssens E.M."/>
            <person name="Foster-Nyarko E."/>
            <person name="Jarju S."/>
            <person name="Secka A."/>
            <person name="Antonio M."/>
            <person name="Oren A."/>
            <person name="Chaudhuri R.R."/>
            <person name="La Ragione R."/>
            <person name="Hildebrand F."/>
            <person name="Pallen M.J."/>
        </authorList>
    </citation>
    <scope>NUCLEOTIDE SEQUENCE</scope>
    <source>
        <strain evidence="6">ChiSxjej5B17-1746</strain>
    </source>
</reference>
<evidence type="ECO:0000313" key="7">
    <source>
        <dbReference type="Proteomes" id="UP000824264"/>
    </source>
</evidence>
<keyword evidence="1" id="KW-0805">Transcription regulation</keyword>
<dbReference type="InterPro" id="IPR036271">
    <property type="entry name" value="Tet_transcr_reg_TetR-rel_C_sf"/>
</dbReference>
<dbReference type="InterPro" id="IPR001647">
    <property type="entry name" value="HTH_TetR"/>
</dbReference>
<dbReference type="PROSITE" id="PS50977">
    <property type="entry name" value="HTH_TETR_2"/>
    <property type="match status" value="1"/>
</dbReference>
<gene>
    <name evidence="6" type="ORF">H9874_07510</name>
</gene>
<dbReference type="PANTHER" id="PTHR47506">
    <property type="entry name" value="TRANSCRIPTIONAL REGULATORY PROTEIN"/>
    <property type="match status" value="1"/>
</dbReference>
<reference evidence="6" key="2">
    <citation type="submission" date="2021-04" db="EMBL/GenBank/DDBJ databases">
        <authorList>
            <person name="Gilroy R."/>
        </authorList>
    </citation>
    <scope>NUCLEOTIDE SEQUENCE</scope>
    <source>
        <strain evidence="6">ChiSxjej5B17-1746</strain>
    </source>
</reference>
<evidence type="ECO:0000259" key="5">
    <source>
        <dbReference type="PROSITE" id="PS50977"/>
    </source>
</evidence>
<proteinExistence type="predicted"/>
<feature type="domain" description="HTH tetR-type" evidence="5">
    <location>
        <begin position="22"/>
        <end position="82"/>
    </location>
</feature>
<keyword evidence="2 4" id="KW-0238">DNA-binding</keyword>
<protein>
    <submittedName>
        <fullName evidence="6">TetR/AcrR family transcriptional regulator</fullName>
    </submittedName>
</protein>
<feature type="DNA-binding region" description="H-T-H motif" evidence="4">
    <location>
        <begin position="45"/>
        <end position="64"/>
    </location>
</feature>
<dbReference type="SUPFAM" id="SSF46689">
    <property type="entry name" value="Homeodomain-like"/>
    <property type="match status" value="1"/>
</dbReference>
<evidence type="ECO:0000256" key="2">
    <source>
        <dbReference type="ARBA" id="ARBA00023125"/>
    </source>
</evidence>
<dbReference type="PRINTS" id="PR00455">
    <property type="entry name" value="HTHTETR"/>
</dbReference>
<dbReference type="PANTHER" id="PTHR47506:SF6">
    <property type="entry name" value="HTH-TYPE TRANSCRIPTIONAL REPRESSOR NEMR"/>
    <property type="match status" value="1"/>
</dbReference>
<evidence type="ECO:0000256" key="4">
    <source>
        <dbReference type="PROSITE-ProRule" id="PRU00335"/>
    </source>
</evidence>
<evidence type="ECO:0000256" key="1">
    <source>
        <dbReference type="ARBA" id="ARBA00023015"/>
    </source>
</evidence>
<dbReference type="InterPro" id="IPR009057">
    <property type="entry name" value="Homeodomain-like_sf"/>
</dbReference>
<comment type="caution">
    <text evidence="6">The sequence shown here is derived from an EMBL/GenBank/DDBJ whole genome shotgun (WGS) entry which is preliminary data.</text>
</comment>
<dbReference type="AlphaFoldDB" id="A0A9D1UA77"/>
<dbReference type="Proteomes" id="UP000824264">
    <property type="component" value="Unassembled WGS sequence"/>
</dbReference>
<organism evidence="6 7">
    <name type="scientific">Candidatus Bilophila faecipullorum</name>
    <dbReference type="NCBI Taxonomy" id="2838482"/>
    <lineage>
        <taxon>Bacteria</taxon>
        <taxon>Pseudomonadati</taxon>
        <taxon>Thermodesulfobacteriota</taxon>
        <taxon>Desulfovibrionia</taxon>
        <taxon>Desulfovibrionales</taxon>
        <taxon>Desulfovibrionaceae</taxon>
        <taxon>Bilophila</taxon>
    </lineage>
</organism>
<keyword evidence="3" id="KW-0804">Transcription</keyword>
<sequence length="211" mass="24105">MTEPAPQAKGRGRPPKERRNKLFTRETLLHAGMEVVTEKGFSAVGVDEILQRTGISRCSFYYYFKSKEGFGAELIDLYRDGILQELENCLADESLPPLNRLRAFVGQRRRAIMESGYRCGCLMGKLAQEVNTLPEPFRQRIVVTFDVWQQAFARGLRLAQEAGEVAPTRDCQEEAAVFWYGWEGAIQRANLERTARPLDLFTDRFFSRLTG</sequence>
<dbReference type="InterPro" id="IPR011075">
    <property type="entry name" value="TetR_C"/>
</dbReference>
<evidence type="ECO:0000313" key="6">
    <source>
        <dbReference type="EMBL" id="HIW78975.1"/>
    </source>
</evidence>
<dbReference type="SUPFAM" id="SSF48498">
    <property type="entry name" value="Tetracyclin repressor-like, C-terminal domain"/>
    <property type="match status" value="1"/>
</dbReference>
<accession>A0A9D1UA77</accession>
<dbReference type="Pfam" id="PF16925">
    <property type="entry name" value="TetR_C_13"/>
    <property type="match status" value="1"/>
</dbReference>
<dbReference type="Gene3D" id="1.10.357.10">
    <property type="entry name" value="Tetracycline Repressor, domain 2"/>
    <property type="match status" value="1"/>
</dbReference>